<proteinExistence type="predicted"/>
<dbReference type="PANTHER" id="PTHR47163:SF2">
    <property type="entry name" value="SI:DKEY-17M8.2"/>
    <property type="match status" value="1"/>
</dbReference>
<evidence type="ECO:0000313" key="3">
    <source>
        <dbReference type="Proteomes" id="UP001516464"/>
    </source>
</evidence>
<dbReference type="InterPro" id="IPR053164">
    <property type="entry name" value="IS1016-like_transposase"/>
</dbReference>
<organism evidence="2 3">
    <name type="scientific">Astathelohania contejeani</name>
    <dbReference type="NCBI Taxonomy" id="164912"/>
    <lineage>
        <taxon>Eukaryota</taxon>
        <taxon>Fungi</taxon>
        <taxon>Fungi incertae sedis</taxon>
        <taxon>Microsporidia</taxon>
        <taxon>Astathelohaniidae</taxon>
        <taxon>Astathelohania</taxon>
    </lineage>
</organism>
<dbReference type="InterPro" id="IPR024445">
    <property type="entry name" value="Tnp_ISXO2-like"/>
</dbReference>
<dbReference type="Proteomes" id="UP001516464">
    <property type="component" value="Unassembled WGS sequence"/>
</dbReference>
<keyword evidence="3" id="KW-1185">Reference proteome</keyword>
<accession>A0ABQ7I1H6</accession>
<evidence type="ECO:0000259" key="1">
    <source>
        <dbReference type="SMART" id="SM01126"/>
    </source>
</evidence>
<dbReference type="PANTHER" id="PTHR47163">
    <property type="entry name" value="DDE_TNP_IS1595 DOMAIN-CONTAINING PROTEIN"/>
    <property type="match status" value="1"/>
</dbReference>
<dbReference type="SMART" id="SM01126">
    <property type="entry name" value="DDE_Tnp_IS1595"/>
    <property type="match status" value="1"/>
</dbReference>
<sequence length="129" mass="15439">MKVEEFWDMVCVERNSKNAFIVLIENRSENTMYLIIHNYILTSTTCITDEWKAYKAAFFRISTVLHITVNHSISFVNFENPLVHTSTIEGFFSHTKKFLREKYGVDKDKDFKYIVFFIWMHNKEKILIV</sequence>
<protein>
    <recommendedName>
        <fullName evidence="1">ISXO2-like transposase domain-containing protein</fullName>
    </recommendedName>
</protein>
<name>A0ABQ7I1H6_9MICR</name>
<dbReference type="Pfam" id="PF12762">
    <property type="entry name" value="DDE_Tnp_IS1595"/>
    <property type="match status" value="1"/>
</dbReference>
<evidence type="ECO:0000313" key="2">
    <source>
        <dbReference type="EMBL" id="KAF7684269.1"/>
    </source>
</evidence>
<feature type="domain" description="ISXO2-like transposase" evidence="1">
    <location>
        <begin position="2"/>
        <end position="122"/>
    </location>
</feature>
<gene>
    <name evidence="2" type="ORF">TCON_0529</name>
</gene>
<reference evidence="2 3" key="1">
    <citation type="submission" date="2019-01" db="EMBL/GenBank/DDBJ databases">
        <title>Genomes sequencing and comparative genomics of infectious freshwater microsporidia, Cucumispora dikerogammari and Thelohania contejeani.</title>
        <authorList>
            <person name="Cormier A."/>
            <person name="Giraud I."/>
            <person name="Wattier R."/>
            <person name="Teixeira M."/>
            <person name="Grandjean F."/>
            <person name="Rigaud T."/>
            <person name="Cordaux R."/>
        </authorList>
    </citation>
    <scope>NUCLEOTIDE SEQUENCE [LARGE SCALE GENOMIC DNA]</scope>
    <source>
        <strain evidence="2">T1</strain>
        <tissue evidence="2">Spores</tissue>
    </source>
</reference>
<dbReference type="EMBL" id="SBIQ01000020">
    <property type="protein sequence ID" value="KAF7684269.1"/>
    <property type="molecule type" value="Genomic_DNA"/>
</dbReference>
<comment type="caution">
    <text evidence="2">The sequence shown here is derived from an EMBL/GenBank/DDBJ whole genome shotgun (WGS) entry which is preliminary data.</text>
</comment>